<organism evidence="1 2">
    <name type="scientific">Cryptosporangium japonicum</name>
    <dbReference type="NCBI Taxonomy" id="80872"/>
    <lineage>
        <taxon>Bacteria</taxon>
        <taxon>Bacillati</taxon>
        <taxon>Actinomycetota</taxon>
        <taxon>Actinomycetes</taxon>
        <taxon>Cryptosporangiales</taxon>
        <taxon>Cryptosporangiaceae</taxon>
        <taxon>Cryptosporangium</taxon>
    </lineage>
</organism>
<accession>A0ABN0USY7</accession>
<keyword evidence="2" id="KW-1185">Reference proteome</keyword>
<reference evidence="2" key="1">
    <citation type="journal article" date="2019" name="Int. J. Syst. Evol. Microbiol.">
        <title>The Global Catalogue of Microorganisms (GCM) 10K type strain sequencing project: providing services to taxonomists for standard genome sequencing and annotation.</title>
        <authorList>
            <consortium name="The Broad Institute Genomics Platform"/>
            <consortium name="The Broad Institute Genome Sequencing Center for Infectious Disease"/>
            <person name="Wu L."/>
            <person name="Ma J."/>
        </authorList>
    </citation>
    <scope>NUCLEOTIDE SEQUENCE [LARGE SCALE GENOMIC DNA]</scope>
    <source>
        <strain evidence="2">JCM 10425</strain>
    </source>
</reference>
<dbReference type="Proteomes" id="UP001500967">
    <property type="component" value="Unassembled WGS sequence"/>
</dbReference>
<evidence type="ECO:0000313" key="1">
    <source>
        <dbReference type="EMBL" id="GAA0260454.1"/>
    </source>
</evidence>
<sequence length="264" mass="27043">MLPRGSDQQVPAPPGLRSATLAAWARAWRAGLVSFDEVLDETTGDEDHLVRHPDGTEDSLSSALVAFAKVSPDDVRVVLPAAGDPRGLPGPGPFTSAALLAGEGVVLGTSGLVPEAEPNPHLHPDDRWAGTCWLAQPLPPAPAPVEPLTLAEADHDLTMALTEAVGALRDLDVARLPPGLAKGLAALRGSDGAGPELPAGYSARARRLSARATTIAGVLALASTDTSGSAVNAFEASARDAAFRPLATAARRARAAAINSPLER</sequence>
<evidence type="ECO:0000313" key="2">
    <source>
        <dbReference type="Proteomes" id="UP001500967"/>
    </source>
</evidence>
<proteinExistence type="predicted"/>
<protein>
    <submittedName>
        <fullName evidence="1">Uncharacterized protein</fullName>
    </submittedName>
</protein>
<comment type="caution">
    <text evidence="1">The sequence shown here is derived from an EMBL/GenBank/DDBJ whole genome shotgun (WGS) entry which is preliminary data.</text>
</comment>
<gene>
    <name evidence="1" type="ORF">GCM10009539_52400</name>
</gene>
<dbReference type="EMBL" id="BAAAGX010000020">
    <property type="protein sequence ID" value="GAA0260454.1"/>
    <property type="molecule type" value="Genomic_DNA"/>
</dbReference>
<name>A0ABN0USY7_9ACTN</name>
<dbReference type="RefSeq" id="WP_344651568.1">
    <property type="nucleotide sequence ID" value="NZ_BAAAGX010000020.1"/>
</dbReference>